<dbReference type="EC" id="6.1.1.20" evidence="15"/>
<dbReference type="GO" id="GO:0000049">
    <property type="term" value="F:tRNA binding"/>
    <property type="evidence" value="ECO:0007669"/>
    <property type="project" value="UniProtKB-UniRule"/>
</dbReference>
<dbReference type="InterPro" id="IPR045864">
    <property type="entry name" value="aa-tRNA-synth_II/BPL/LPL"/>
</dbReference>
<keyword evidence="13 15" id="KW-0030">Aminoacyl-tRNA synthetase</keyword>
<dbReference type="InterPro" id="IPR020825">
    <property type="entry name" value="Phe-tRNA_synthase-like_B3/B4"/>
</dbReference>
<dbReference type="Gene3D" id="3.30.56.10">
    <property type="match status" value="2"/>
</dbReference>
<feature type="domain" description="FDX-ACB" evidence="18">
    <location>
        <begin position="688"/>
        <end position="776"/>
    </location>
</feature>
<keyword evidence="11 16" id="KW-0694">RNA-binding</keyword>
<dbReference type="EMBL" id="PXYV01000021">
    <property type="protein sequence ID" value="PSR22175.1"/>
    <property type="molecule type" value="Genomic_DNA"/>
</dbReference>
<evidence type="ECO:0000313" key="20">
    <source>
        <dbReference type="EMBL" id="PSR22175.1"/>
    </source>
</evidence>
<dbReference type="GO" id="GO:0000287">
    <property type="term" value="F:magnesium ion binding"/>
    <property type="evidence" value="ECO:0007669"/>
    <property type="project" value="UniProtKB-UniRule"/>
</dbReference>
<dbReference type="Pfam" id="PF01588">
    <property type="entry name" value="tRNA_bind"/>
    <property type="match status" value="1"/>
</dbReference>
<feature type="binding site" evidence="15">
    <location>
        <position position="451"/>
    </location>
    <ligand>
        <name>Mg(2+)</name>
        <dbReference type="ChEBI" id="CHEBI:18420"/>
        <note>shared with alpha subunit</note>
    </ligand>
</feature>
<dbReference type="InterPro" id="IPR033714">
    <property type="entry name" value="tRNA_bind_bactPheRS"/>
</dbReference>
<evidence type="ECO:0000256" key="9">
    <source>
        <dbReference type="ARBA" id="ARBA00022840"/>
    </source>
</evidence>
<dbReference type="Proteomes" id="UP000241848">
    <property type="component" value="Unassembled WGS sequence"/>
</dbReference>
<evidence type="ECO:0000256" key="13">
    <source>
        <dbReference type="ARBA" id="ARBA00023146"/>
    </source>
</evidence>
<dbReference type="PROSITE" id="PS50886">
    <property type="entry name" value="TRBD"/>
    <property type="match status" value="1"/>
</dbReference>
<evidence type="ECO:0000256" key="5">
    <source>
        <dbReference type="ARBA" id="ARBA00022555"/>
    </source>
</evidence>
<dbReference type="InterPro" id="IPR002547">
    <property type="entry name" value="tRNA-bd_dom"/>
</dbReference>
<dbReference type="SUPFAM" id="SSF46955">
    <property type="entry name" value="Putative DNA-binding domain"/>
    <property type="match status" value="1"/>
</dbReference>
<dbReference type="InterPro" id="IPR036690">
    <property type="entry name" value="Fdx_antiC-bd_sf"/>
</dbReference>
<dbReference type="InterPro" id="IPR005147">
    <property type="entry name" value="tRNA_synthase_B5-dom"/>
</dbReference>
<comment type="subunit">
    <text evidence="3 15">Tetramer of two alpha and two beta subunits.</text>
</comment>
<dbReference type="Pfam" id="PF03483">
    <property type="entry name" value="B3_4"/>
    <property type="match status" value="1"/>
</dbReference>
<evidence type="ECO:0000256" key="8">
    <source>
        <dbReference type="ARBA" id="ARBA00022741"/>
    </source>
</evidence>
<dbReference type="GO" id="GO:0005524">
    <property type="term" value="F:ATP binding"/>
    <property type="evidence" value="ECO:0007669"/>
    <property type="project" value="UniProtKB-UniRule"/>
</dbReference>
<dbReference type="SMART" id="SM00874">
    <property type="entry name" value="B5"/>
    <property type="match status" value="1"/>
</dbReference>
<dbReference type="InterPro" id="IPR004532">
    <property type="entry name" value="Phe-tRNA-ligase_IIc_bsu_bact"/>
</dbReference>
<evidence type="ECO:0000256" key="2">
    <source>
        <dbReference type="ARBA" id="ARBA00008653"/>
    </source>
</evidence>
<dbReference type="GO" id="GO:0140096">
    <property type="term" value="F:catalytic activity, acting on a protein"/>
    <property type="evidence" value="ECO:0007669"/>
    <property type="project" value="UniProtKB-ARBA"/>
</dbReference>
<keyword evidence="9 15" id="KW-0067">ATP-binding</keyword>
<evidence type="ECO:0000259" key="18">
    <source>
        <dbReference type="PROSITE" id="PS51447"/>
    </source>
</evidence>
<sequence length="777" mass="86152">MILSHRWLSRHLNPLPEPSQVVRALEQLGIEVVARRTYGENFAQVELVEVVTRTPHPDSDHLSLVTVRRGSGELTQIVTGADNGFPQDRLWYAPPGTTLADGRTMEIKMLRGIASPGMLLSAEELGYQAPGGDLWVWTADDPLGTRFLDVVGGVDTLYDLELTPNIAQYLQSVRRIAAELAAVLNLDVSPATPEFTYGADLRVEVQSLERCSLYGLVRMSLVEGQVSPLWLQTLLRAVGQRVIHPAVDITNFVLWDLGEPLHAFDARRVDGHIIVRLARPHEQLRLLDGTTLTLTPDDLVIADERKVLALAGIMGGVDAGIAADTTEILLECAHFAPQGIFKSSRAHRLSTDAALHFGRGTDPEAVLQAPRLVQDILHAAGVLQQIRGSSRVGQLEAQRSVPLDFARIRSLLGVDWPDDDISMALQGFGYQLEEGAAVVPRYRHDVSAVNDLAEDVARYYGLARIPRTLPVQRSELAHRDAAAMWDEEVRDLATACGYHEVITRTFSHAQLDSQFAVGPRGSAVVVTNPLRAEESLLRRFLLPSLLEVVRYNRSYHDLPIRIFEVGSVFHRVDERVIEQRELGVVLSLDPTPEFPPRPAASIYDLTGLADYLFERLGWSAQRDAFVDPPAFLHPGRAQRITSSCGDIGYVGELRPRLASLYRVRRLGVLVLRLPDAIERTRSKPARPSRFPEVQRDLSLVVPEKVTYAELAECLDALKIDILRGMRPIDRFEGAFGTSLTVRITFQSDVTTLTDAAVDEIISQMLLALSDRGVELRQ</sequence>
<feature type="binding site" evidence="15">
    <location>
        <position position="445"/>
    </location>
    <ligand>
        <name>Mg(2+)</name>
        <dbReference type="ChEBI" id="CHEBI:18420"/>
        <note>shared with alpha subunit</note>
    </ligand>
</feature>
<keyword evidence="6 15" id="KW-0436">Ligase</keyword>
<dbReference type="CDD" id="cd02796">
    <property type="entry name" value="tRNA_bind_bactPheRS"/>
    <property type="match status" value="1"/>
</dbReference>
<dbReference type="Gene3D" id="2.40.50.140">
    <property type="entry name" value="Nucleic acid-binding proteins"/>
    <property type="match status" value="1"/>
</dbReference>
<keyword evidence="10 15" id="KW-0460">Magnesium</keyword>
<dbReference type="SUPFAM" id="SSF50249">
    <property type="entry name" value="Nucleic acid-binding proteins"/>
    <property type="match status" value="1"/>
</dbReference>
<dbReference type="Gene3D" id="3.30.930.10">
    <property type="entry name" value="Bira Bifunctional Protein, Domain 2"/>
    <property type="match status" value="1"/>
</dbReference>
<dbReference type="GO" id="GO:0009328">
    <property type="term" value="C:phenylalanine-tRNA ligase complex"/>
    <property type="evidence" value="ECO:0007669"/>
    <property type="project" value="TreeGrafter"/>
</dbReference>
<dbReference type="Pfam" id="PF03147">
    <property type="entry name" value="FDX-ACB"/>
    <property type="match status" value="1"/>
</dbReference>
<keyword evidence="5 16" id="KW-0820">tRNA-binding</keyword>
<keyword evidence="8 15" id="KW-0547">Nucleotide-binding</keyword>
<gene>
    <name evidence="15 20" type="primary">pheT</name>
    <name evidence="20" type="ORF">C7B45_07980</name>
</gene>
<evidence type="ECO:0000259" key="19">
    <source>
        <dbReference type="PROSITE" id="PS51483"/>
    </source>
</evidence>
<evidence type="ECO:0000256" key="7">
    <source>
        <dbReference type="ARBA" id="ARBA00022723"/>
    </source>
</evidence>
<evidence type="ECO:0000256" key="6">
    <source>
        <dbReference type="ARBA" id="ARBA00022598"/>
    </source>
</evidence>
<dbReference type="PANTHER" id="PTHR10947">
    <property type="entry name" value="PHENYLALANYL-TRNA SYNTHETASE BETA CHAIN AND LEUCINE-RICH REPEAT-CONTAINING PROTEIN 47"/>
    <property type="match status" value="1"/>
</dbReference>
<dbReference type="GO" id="GO:0006432">
    <property type="term" value="P:phenylalanyl-tRNA aminoacylation"/>
    <property type="evidence" value="ECO:0007669"/>
    <property type="project" value="UniProtKB-UniRule"/>
</dbReference>
<dbReference type="InterPro" id="IPR041616">
    <property type="entry name" value="PheRS_beta_core"/>
</dbReference>
<comment type="similarity">
    <text evidence="2 15">Belongs to the phenylalanyl-tRNA synthetase beta subunit family. Type 1 subfamily.</text>
</comment>
<keyword evidence="7 15" id="KW-0479">Metal-binding</keyword>
<dbReference type="SUPFAM" id="SSF56037">
    <property type="entry name" value="PheT/TilS domain"/>
    <property type="match status" value="1"/>
</dbReference>
<dbReference type="SUPFAM" id="SSF54991">
    <property type="entry name" value="Anticodon-binding domain of PheRS"/>
    <property type="match status" value="1"/>
</dbReference>
<dbReference type="InterPro" id="IPR005121">
    <property type="entry name" value="Fdx_antiC-bd"/>
</dbReference>
<dbReference type="InterPro" id="IPR005146">
    <property type="entry name" value="B3/B4_tRNA-bd"/>
</dbReference>
<dbReference type="InterPro" id="IPR045060">
    <property type="entry name" value="Phe-tRNA-ligase_IIc_bsu"/>
</dbReference>
<dbReference type="SUPFAM" id="SSF55681">
    <property type="entry name" value="Class II aaRS and biotin synthetases"/>
    <property type="match status" value="1"/>
</dbReference>
<dbReference type="GO" id="GO:0016740">
    <property type="term" value="F:transferase activity"/>
    <property type="evidence" value="ECO:0007669"/>
    <property type="project" value="UniProtKB-ARBA"/>
</dbReference>
<dbReference type="PANTHER" id="PTHR10947:SF0">
    <property type="entry name" value="PHENYLALANINE--TRNA LIGASE BETA SUBUNIT"/>
    <property type="match status" value="1"/>
</dbReference>
<dbReference type="AlphaFoldDB" id="A0A2T2WIX9"/>
<evidence type="ECO:0000259" key="17">
    <source>
        <dbReference type="PROSITE" id="PS50886"/>
    </source>
</evidence>
<feature type="binding site" evidence="15">
    <location>
        <position position="455"/>
    </location>
    <ligand>
        <name>Mg(2+)</name>
        <dbReference type="ChEBI" id="CHEBI:18420"/>
        <note>shared with alpha subunit</note>
    </ligand>
</feature>
<dbReference type="Gene3D" id="3.30.70.380">
    <property type="entry name" value="Ferrodoxin-fold anticodon-binding domain"/>
    <property type="match status" value="1"/>
</dbReference>
<evidence type="ECO:0000256" key="12">
    <source>
        <dbReference type="ARBA" id="ARBA00022917"/>
    </source>
</evidence>
<comment type="cofactor">
    <cofactor evidence="15">
        <name>Mg(2+)</name>
        <dbReference type="ChEBI" id="CHEBI:18420"/>
    </cofactor>
    <text evidence="15">Binds 2 magnesium ions per tetramer.</text>
</comment>
<evidence type="ECO:0000256" key="15">
    <source>
        <dbReference type="HAMAP-Rule" id="MF_00283"/>
    </source>
</evidence>
<evidence type="ECO:0000256" key="16">
    <source>
        <dbReference type="PROSITE-ProRule" id="PRU00209"/>
    </source>
</evidence>
<protein>
    <recommendedName>
        <fullName evidence="15">Phenylalanine--tRNA ligase beta subunit</fullName>
        <ecNumber evidence="15">6.1.1.20</ecNumber>
    </recommendedName>
    <alternativeName>
        <fullName evidence="15">Phenylalanyl-tRNA synthetase beta subunit</fullName>
        <shortName evidence="15">PheRS</shortName>
    </alternativeName>
</protein>
<dbReference type="GO" id="GO:0004826">
    <property type="term" value="F:phenylalanine-tRNA ligase activity"/>
    <property type="evidence" value="ECO:0007669"/>
    <property type="project" value="UniProtKB-UniRule"/>
</dbReference>
<evidence type="ECO:0000256" key="1">
    <source>
        <dbReference type="ARBA" id="ARBA00004496"/>
    </source>
</evidence>
<feature type="domain" description="TRNA-binding" evidence="17">
    <location>
        <begin position="39"/>
        <end position="148"/>
    </location>
</feature>
<accession>A0A2T2WIX9</accession>
<comment type="catalytic activity">
    <reaction evidence="14 15">
        <text>tRNA(Phe) + L-phenylalanine + ATP = L-phenylalanyl-tRNA(Phe) + AMP + diphosphate + H(+)</text>
        <dbReference type="Rhea" id="RHEA:19413"/>
        <dbReference type="Rhea" id="RHEA-COMP:9668"/>
        <dbReference type="Rhea" id="RHEA-COMP:9699"/>
        <dbReference type="ChEBI" id="CHEBI:15378"/>
        <dbReference type="ChEBI" id="CHEBI:30616"/>
        <dbReference type="ChEBI" id="CHEBI:33019"/>
        <dbReference type="ChEBI" id="CHEBI:58095"/>
        <dbReference type="ChEBI" id="CHEBI:78442"/>
        <dbReference type="ChEBI" id="CHEBI:78531"/>
        <dbReference type="ChEBI" id="CHEBI:456215"/>
        <dbReference type="EC" id="6.1.1.20"/>
    </reaction>
</comment>
<dbReference type="SMART" id="SM00896">
    <property type="entry name" value="FDX-ACB"/>
    <property type="match status" value="1"/>
</dbReference>
<dbReference type="HAMAP" id="MF_00283">
    <property type="entry name" value="Phe_tRNA_synth_beta1"/>
    <property type="match status" value="1"/>
</dbReference>
<dbReference type="Pfam" id="PF03484">
    <property type="entry name" value="B5"/>
    <property type="match status" value="1"/>
</dbReference>
<dbReference type="PROSITE" id="PS51447">
    <property type="entry name" value="FDX_ACB"/>
    <property type="match status" value="1"/>
</dbReference>
<evidence type="ECO:0000313" key="21">
    <source>
        <dbReference type="Proteomes" id="UP000241848"/>
    </source>
</evidence>
<organism evidence="20 21">
    <name type="scientific">Sulfobacillus acidophilus</name>
    <dbReference type="NCBI Taxonomy" id="53633"/>
    <lineage>
        <taxon>Bacteria</taxon>
        <taxon>Bacillati</taxon>
        <taxon>Bacillota</taxon>
        <taxon>Clostridia</taxon>
        <taxon>Eubacteriales</taxon>
        <taxon>Clostridiales Family XVII. Incertae Sedis</taxon>
        <taxon>Sulfobacillus</taxon>
    </lineage>
</organism>
<dbReference type="PROSITE" id="PS51483">
    <property type="entry name" value="B5"/>
    <property type="match status" value="1"/>
</dbReference>
<dbReference type="NCBIfam" id="TIGR00472">
    <property type="entry name" value="pheT_bact"/>
    <property type="match status" value="1"/>
</dbReference>
<dbReference type="InterPro" id="IPR009061">
    <property type="entry name" value="DNA-bd_dom_put_sf"/>
</dbReference>
<evidence type="ECO:0000256" key="4">
    <source>
        <dbReference type="ARBA" id="ARBA00022490"/>
    </source>
</evidence>
<dbReference type="Gene3D" id="3.50.40.10">
    <property type="entry name" value="Phenylalanyl-trna Synthetase, Chain B, domain 3"/>
    <property type="match status" value="1"/>
</dbReference>
<evidence type="ECO:0000256" key="10">
    <source>
        <dbReference type="ARBA" id="ARBA00022842"/>
    </source>
</evidence>
<dbReference type="Pfam" id="PF17759">
    <property type="entry name" value="tRNA_synthFbeta"/>
    <property type="match status" value="1"/>
</dbReference>
<proteinExistence type="inferred from homology"/>
<reference evidence="20 21" key="1">
    <citation type="journal article" date="2014" name="BMC Genomics">
        <title>Comparison of environmental and isolate Sulfobacillus genomes reveals diverse carbon, sulfur, nitrogen, and hydrogen metabolisms.</title>
        <authorList>
            <person name="Justice N.B."/>
            <person name="Norman A."/>
            <person name="Brown C.T."/>
            <person name="Singh A."/>
            <person name="Thomas B.C."/>
            <person name="Banfield J.F."/>
        </authorList>
    </citation>
    <scope>NUCLEOTIDE SEQUENCE [LARGE SCALE GENOMIC DNA]</scope>
    <source>
        <strain evidence="20">AMDSBA3</strain>
    </source>
</reference>
<comment type="subcellular location">
    <subcellularLocation>
        <location evidence="1 15">Cytoplasm</location>
    </subcellularLocation>
</comment>
<evidence type="ECO:0000256" key="14">
    <source>
        <dbReference type="ARBA" id="ARBA00049255"/>
    </source>
</evidence>
<feature type="domain" description="B5" evidence="19">
    <location>
        <begin position="396"/>
        <end position="467"/>
    </location>
</feature>
<name>A0A2T2WIX9_9FIRM</name>
<evidence type="ECO:0000256" key="11">
    <source>
        <dbReference type="ARBA" id="ARBA00022884"/>
    </source>
</evidence>
<comment type="caution">
    <text evidence="20">The sequence shown here is derived from an EMBL/GenBank/DDBJ whole genome shotgun (WGS) entry which is preliminary data.</text>
</comment>
<keyword evidence="4 15" id="KW-0963">Cytoplasm</keyword>
<evidence type="ECO:0000256" key="3">
    <source>
        <dbReference type="ARBA" id="ARBA00011209"/>
    </source>
</evidence>
<keyword evidence="12 15" id="KW-0648">Protein biosynthesis</keyword>
<dbReference type="InterPro" id="IPR012340">
    <property type="entry name" value="NA-bd_OB-fold"/>
</dbReference>
<feature type="binding site" evidence="15">
    <location>
        <position position="454"/>
    </location>
    <ligand>
        <name>Mg(2+)</name>
        <dbReference type="ChEBI" id="CHEBI:18420"/>
        <note>shared with alpha subunit</note>
    </ligand>
</feature>
<dbReference type="SMART" id="SM00873">
    <property type="entry name" value="B3_4"/>
    <property type="match status" value="1"/>
</dbReference>